<protein>
    <recommendedName>
        <fullName evidence="9">Permease</fullName>
    </recommendedName>
</protein>
<keyword evidence="3 6" id="KW-0812">Transmembrane</keyword>
<dbReference type="AlphaFoldDB" id="A0A1Z4LTD1"/>
<dbReference type="PANTHER" id="PTHR21716">
    <property type="entry name" value="TRANSMEMBRANE PROTEIN"/>
    <property type="match status" value="1"/>
</dbReference>
<evidence type="ECO:0000256" key="3">
    <source>
        <dbReference type="ARBA" id="ARBA00022692"/>
    </source>
</evidence>
<evidence type="ECO:0000256" key="4">
    <source>
        <dbReference type="ARBA" id="ARBA00022989"/>
    </source>
</evidence>
<reference evidence="7 8" key="1">
    <citation type="submission" date="2017-06" db="EMBL/GenBank/DDBJ databases">
        <title>Genome sequencing of cyanobaciteial culture collection at National Institute for Environmental Studies (NIES).</title>
        <authorList>
            <person name="Hirose Y."/>
            <person name="Shimura Y."/>
            <person name="Fujisawa T."/>
            <person name="Nakamura Y."/>
            <person name="Kawachi M."/>
        </authorList>
    </citation>
    <scope>NUCLEOTIDE SEQUENCE [LARGE SCALE GENOMIC DNA]</scope>
    <source>
        <strain evidence="7 8">NIES-267</strain>
    </source>
</reference>
<evidence type="ECO:0000256" key="5">
    <source>
        <dbReference type="ARBA" id="ARBA00023136"/>
    </source>
</evidence>
<dbReference type="OrthoDB" id="506451at2"/>
<feature type="transmembrane region" description="Helical" evidence="6">
    <location>
        <begin position="148"/>
        <end position="176"/>
    </location>
</feature>
<gene>
    <name evidence="7" type="ORF">NIES267_39960</name>
</gene>
<accession>A0A1Z4LTD1</accession>
<feature type="transmembrane region" description="Helical" evidence="6">
    <location>
        <begin position="293"/>
        <end position="321"/>
    </location>
</feature>
<sequence>MRFGKLIGFLLFAVVLYILWQIRQVLLLGFTAIAFATVINRLVKIIQSRLNMKRGFAVAISIFMILTVFVGIAAIIVPSIVDKIPQSSNLVNQGFEQLRDGYSWLQNIIPGQLLTDIGSLQNFWKQLLSSDSNWFGGFFKVFSNSLDFVLNLLLVIVVTIMLLANPSAYRQVFLLLFPGFYRSRASSILTQCEQSLVGWFIGVVFNMTVITVLSFIGLFFLGIPLPFVNAILAGFLTFIPNLGPTLSVIPPAAMALTVAPWKALAVIVLYMLIQQTESNILTPLVMKREVSLLPAITLLSQVAFAVFFGLLGLFLALPLVVVSQVWLRELLVKDILNDWKPDNRKMIIRSK</sequence>
<evidence type="ECO:0008006" key="9">
    <source>
        <dbReference type="Google" id="ProtNLM"/>
    </source>
</evidence>
<evidence type="ECO:0000256" key="6">
    <source>
        <dbReference type="SAM" id="Phobius"/>
    </source>
</evidence>
<feature type="transmembrane region" description="Helical" evidence="6">
    <location>
        <begin position="26"/>
        <end position="43"/>
    </location>
</feature>
<evidence type="ECO:0000313" key="8">
    <source>
        <dbReference type="Proteomes" id="UP000218418"/>
    </source>
</evidence>
<organism evidence="7 8">
    <name type="scientific">Calothrix parasitica NIES-267</name>
    <dbReference type="NCBI Taxonomy" id="1973488"/>
    <lineage>
        <taxon>Bacteria</taxon>
        <taxon>Bacillati</taxon>
        <taxon>Cyanobacteriota</taxon>
        <taxon>Cyanophyceae</taxon>
        <taxon>Nostocales</taxon>
        <taxon>Calotrichaceae</taxon>
        <taxon>Calothrix</taxon>
    </lineage>
</organism>
<feature type="transmembrane region" description="Helical" evidence="6">
    <location>
        <begin position="55"/>
        <end position="81"/>
    </location>
</feature>
<keyword evidence="5 6" id="KW-0472">Membrane</keyword>
<dbReference type="PANTHER" id="PTHR21716:SF62">
    <property type="entry name" value="TRANSPORT PROTEIN YDBI-RELATED"/>
    <property type="match status" value="1"/>
</dbReference>
<dbReference type="GO" id="GO:0016020">
    <property type="term" value="C:membrane"/>
    <property type="evidence" value="ECO:0007669"/>
    <property type="project" value="UniProtKB-SubCell"/>
</dbReference>
<name>A0A1Z4LTD1_9CYAN</name>
<evidence type="ECO:0000256" key="1">
    <source>
        <dbReference type="ARBA" id="ARBA00004141"/>
    </source>
</evidence>
<proteinExistence type="inferred from homology"/>
<evidence type="ECO:0000256" key="2">
    <source>
        <dbReference type="ARBA" id="ARBA00009773"/>
    </source>
</evidence>
<comment type="subcellular location">
    <subcellularLocation>
        <location evidence="1">Membrane</location>
        <topology evidence="1">Multi-pass membrane protein</topology>
    </subcellularLocation>
</comment>
<dbReference type="GO" id="GO:0055085">
    <property type="term" value="P:transmembrane transport"/>
    <property type="evidence" value="ECO:0007669"/>
    <property type="project" value="TreeGrafter"/>
</dbReference>
<comment type="similarity">
    <text evidence="2">Belongs to the autoinducer-2 exporter (AI-2E) (TC 2.A.86) family.</text>
</comment>
<dbReference type="EMBL" id="AP018227">
    <property type="protein sequence ID" value="BAY84500.1"/>
    <property type="molecule type" value="Genomic_DNA"/>
</dbReference>
<feature type="transmembrane region" description="Helical" evidence="6">
    <location>
        <begin position="227"/>
        <end position="246"/>
    </location>
</feature>
<feature type="transmembrane region" description="Helical" evidence="6">
    <location>
        <begin position="196"/>
        <end position="221"/>
    </location>
</feature>
<dbReference type="Pfam" id="PF01594">
    <property type="entry name" value="AI-2E_transport"/>
    <property type="match status" value="1"/>
</dbReference>
<feature type="transmembrane region" description="Helical" evidence="6">
    <location>
        <begin position="253"/>
        <end position="273"/>
    </location>
</feature>
<evidence type="ECO:0000313" key="7">
    <source>
        <dbReference type="EMBL" id="BAY84500.1"/>
    </source>
</evidence>
<keyword evidence="4 6" id="KW-1133">Transmembrane helix</keyword>
<feature type="transmembrane region" description="Helical" evidence="6">
    <location>
        <begin position="5"/>
        <end position="20"/>
    </location>
</feature>
<dbReference type="Proteomes" id="UP000218418">
    <property type="component" value="Chromosome"/>
</dbReference>
<dbReference type="InterPro" id="IPR002549">
    <property type="entry name" value="AI-2E-like"/>
</dbReference>
<keyword evidence="8" id="KW-1185">Reference proteome</keyword>